<dbReference type="SUPFAM" id="SSF140864">
    <property type="entry name" value="TROVE domain-like"/>
    <property type="match status" value="1"/>
</dbReference>
<sequence>MKNYLKAIAPQRVNQREPLPGRFDQVRNNAGGFVFEVSDEARFLRFLILGTEGGTYYVNERAQTRLETDFVTRFVREHGMKAVQLILDVAQRNRAPKADPALLALAAVAKLGDLPARKAAWNALPQVARTGTHLFHFLAFLQEFGGWGRLTRQGISDLYLNTALDRLALWAVKYKARDGWSHADVLRLAHPKAEDPARNAVLRFMVRGVLDDGEVTDEALRVIRGHLLAQGAGSDADAAQLMREYRLPIEAVPTHVRGAGVYRAALETNGLTWTLRNLGNLARVGLLVPGNWNVIQQVVERLTDPQALRRGHVHPIDVLKALLVYRAGRGVKGSGTWTVVPQIVNALDQAFMLAFAAVEPANQRFVLGLDVSGSMDSGMIAGVPGLTPRLGTAAMAMVTTRTEARSTALAFSAVQGRTGGKWGGGEPGLTPLKFSARTRLDDAVASMQKIPMGGTDCALPMLWAARNRIEADVFVVYTDNETWAGAVHPAVALQQYRERMGIPARLIVVGMTATRFSIADPADAGMLDLVGFDSAAPQLMTEFATGRF</sequence>
<proteinExistence type="inferred from homology"/>
<dbReference type="InterPro" id="IPR056800">
    <property type="entry name" value="vWA_Ro60"/>
</dbReference>
<dbReference type="InterPro" id="IPR040322">
    <property type="entry name" value="TROVE2"/>
</dbReference>
<evidence type="ECO:0000256" key="1">
    <source>
        <dbReference type="ARBA" id="ARBA00004496"/>
    </source>
</evidence>
<dbReference type="AlphaFoldDB" id="A0AAU7UEZ3"/>
<reference evidence="8" key="1">
    <citation type="submission" date="2024-06" db="EMBL/GenBank/DDBJ databases">
        <title>Draft Genome Sequence of Deinococcus sonorensis Type Strain KR-87, a Biofilm Producing Representative of the Genus Deinococcus.</title>
        <authorList>
            <person name="Boren L.S."/>
            <person name="Grosso R.A."/>
            <person name="Hugenberg-Cox A.N."/>
            <person name="Hill J.T.E."/>
            <person name="Albert C.M."/>
            <person name="Tuohy J.M."/>
        </authorList>
    </citation>
    <scope>NUCLEOTIDE SEQUENCE</scope>
    <source>
        <strain evidence="8">KR-87</strain>
    </source>
</reference>
<dbReference type="GO" id="GO:0003723">
    <property type="term" value="F:RNA binding"/>
    <property type="evidence" value="ECO:0007669"/>
    <property type="project" value="UniProtKB-KW"/>
</dbReference>
<dbReference type="PANTHER" id="PTHR14202:SF0">
    <property type="entry name" value="RNA-BINDING PROTEIN RO60"/>
    <property type="match status" value="1"/>
</dbReference>
<dbReference type="EMBL" id="CP158299">
    <property type="protein sequence ID" value="XBV86996.1"/>
    <property type="molecule type" value="Genomic_DNA"/>
</dbReference>
<comment type="subcellular location">
    <subcellularLocation>
        <location evidence="1">Cytoplasm</location>
    </subcellularLocation>
</comment>
<evidence type="ECO:0000259" key="7">
    <source>
        <dbReference type="PROSITE" id="PS50988"/>
    </source>
</evidence>
<dbReference type="KEGG" id="dsc:ABOD76_12000"/>
<dbReference type="InterPro" id="IPR036465">
    <property type="entry name" value="vWFA_dom_sf"/>
</dbReference>
<evidence type="ECO:0000256" key="5">
    <source>
        <dbReference type="ARBA" id="ARBA00022884"/>
    </source>
</evidence>
<dbReference type="Pfam" id="PF05731">
    <property type="entry name" value="TROVE"/>
    <property type="match status" value="1"/>
</dbReference>
<evidence type="ECO:0000256" key="2">
    <source>
        <dbReference type="ARBA" id="ARBA00007814"/>
    </source>
</evidence>
<dbReference type="GO" id="GO:1990904">
    <property type="term" value="C:ribonucleoprotein complex"/>
    <property type="evidence" value="ECO:0007669"/>
    <property type="project" value="UniProtKB-KW"/>
</dbReference>
<evidence type="ECO:0000256" key="3">
    <source>
        <dbReference type="ARBA" id="ARBA00022490"/>
    </source>
</evidence>
<keyword evidence="5" id="KW-0694">RNA-binding</keyword>
<organism evidence="8">
    <name type="scientific">Deinococcus sonorensis KR-87</name>
    <dbReference type="NCBI Taxonomy" id="694439"/>
    <lineage>
        <taxon>Bacteria</taxon>
        <taxon>Thermotogati</taxon>
        <taxon>Deinococcota</taxon>
        <taxon>Deinococci</taxon>
        <taxon>Deinococcales</taxon>
        <taxon>Deinococcaceae</taxon>
        <taxon>Deinococcus</taxon>
    </lineage>
</organism>
<dbReference type="GO" id="GO:0005737">
    <property type="term" value="C:cytoplasm"/>
    <property type="evidence" value="ECO:0007669"/>
    <property type="project" value="UniProtKB-SubCell"/>
</dbReference>
<dbReference type="GO" id="GO:0046872">
    <property type="term" value="F:metal ion binding"/>
    <property type="evidence" value="ECO:0007669"/>
    <property type="project" value="UniProtKB-KW"/>
</dbReference>
<dbReference type="InterPro" id="IPR008858">
    <property type="entry name" value="TROVE_dom"/>
</dbReference>
<comment type="similarity">
    <text evidence="2">Belongs to the Ro 60 kDa family.</text>
</comment>
<dbReference type="PROSITE" id="PS50988">
    <property type="entry name" value="TROVE"/>
    <property type="match status" value="1"/>
</dbReference>
<evidence type="ECO:0000313" key="8">
    <source>
        <dbReference type="EMBL" id="XBV86996.1"/>
    </source>
</evidence>
<dbReference type="RefSeq" id="WP_350245093.1">
    <property type="nucleotide sequence ID" value="NZ_CP158299.1"/>
</dbReference>
<dbReference type="PANTHER" id="PTHR14202">
    <property type="entry name" value="60 KDA RIBONUCLEOPROTEIN SSA/RO"/>
    <property type="match status" value="1"/>
</dbReference>
<evidence type="ECO:0000256" key="4">
    <source>
        <dbReference type="ARBA" id="ARBA00022723"/>
    </source>
</evidence>
<keyword evidence="3" id="KW-0963">Cytoplasm</keyword>
<gene>
    <name evidence="8" type="primary">rsr</name>
    <name evidence="8" type="ORF">ABOD76_12000</name>
</gene>
<dbReference type="InterPro" id="IPR037214">
    <property type="entry name" value="TROVE_dom_sf"/>
</dbReference>
<dbReference type="SUPFAM" id="SSF53300">
    <property type="entry name" value="vWA-like"/>
    <property type="match status" value="1"/>
</dbReference>
<keyword evidence="6" id="KW-0687">Ribonucleoprotein</keyword>
<keyword evidence="4" id="KW-0479">Metal-binding</keyword>
<dbReference type="Gene3D" id="3.40.50.410">
    <property type="entry name" value="von Willebrand factor, type A domain"/>
    <property type="match status" value="2"/>
</dbReference>
<dbReference type="Pfam" id="PF25045">
    <property type="entry name" value="vWA_Ro60"/>
    <property type="match status" value="1"/>
</dbReference>
<dbReference type="InterPro" id="IPR053680">
    <property type="entry name" value="Ro_60_kDa"/>
</dbReference>
<dbReference type="NCBIfam" id="NF041674">
    <property type="entry name" value="RNA-bind_Rsr"/>
    <property type="match status" value="1"/>
</dbReference>
<accession>A0AAU7UEZ3</accession>
<evidence type="ECO:0000256" key="6">
    <source>
        <dbReference type="ARBA" id="ARBA00023274"/>
    </source>
</evidence>
<name>A0AAU7UEZ3_9DEIO</name>
<feature type="domain" description="TROVE" evidence="7">
    <location>
        <begin position="26"/>
        <end position="363"/>
    </location>
</feature>
<protein>
    <submittedName>
        <fullName evidence="8">RNA-binding protein Rsr</fullName>
    </submittedName>
</protein>